<dbReference type="CDD" id="cd05233">
    <property type="entry name" value="SDR_c"/>
    <property type="match status" value="1"/>
</dbReference>
<comment type="similarity">
    <text evidence="1">Belongs to the short-chain dehydrogenases/reductases (SDR) family.</text>
</comment>
<dbReference type="PRINTS" id="PR00080">
    <property type="entry name" value="SDRFAMILY"/>
</dbReference>
<dbReference type="InterPro" id="IPR020904">
    <property type="entry name" value="Sc_DH/Rdtase_CS"/>
</dbReference>
<gene>
    <name evidence="3" type="ORF">OB919_05475</name>
</gene>
<dbReference type="Pfam" id="PF13561">
    <property type="entry name" value="adh_short_C2"/>
    <property type="match status" value="1"/>
</dbReference>
<dbReference type="Gene3D" id="3.40.50.720">
    <property type="entry name" value="NAD(P)-binding Rossmann-like Domain"/>
    <property type="match status" value="1"/>
</dbReference>
<evidence type="ECO:0000256" key="2">
    <source>
        <dbReference type="ARBA" id="ARBA00023002"/>
    </source>
</evidence>
<organism evidence="3 4">
    <name type="scientific">Natronosalvus hydrolyticus</name>
    <dbReference type="NCBI Taxonomy" id="2979988"/>
    <lineage>
        <taxon>Archaea</taxon>
        <taxon>Methanobacteriati</taxon>
        <taxon>Methanobacteriota</taxon>
        <taxon>Stenosarchaea group</taxon>
        <taxon>Halobacteria</taxon>
        <taxon>Halobacteriales</taxon>
        <taxon>Natrialbaceae</taxon>
        <taxon>Natronosalvus</taxon>
    </lineage>
</organism>
<dbReference type="PANTHER" id="PTHR43639">
    <property type="entry name" value="OXIDOREDUCTASE, SHORT-CHAIN DEHYDROGENASE/REDUCTASE FAMILY (AFU_ORTHOLOGUE AFUA_5G02870)"/>
    <property type="match status" value="1"/>
</dbReference>
<dbReference type="PANTHER" id="PTHR43639:SF1">
    <property type="entry name" value="SHORT-CHAIN DEHYDROGENASE_REDUCTASE FAMILY PROTEIN"/>
    <property type="match status" value="1"/>
</dbReference>
<accession>A0AAP2Z6D1</accession>
<name>A0AAP2Z6D1_9EURY</name>
<dbReference type="NCBIfam" id="NF005559">
    <property type="entry name" value="PRK07231.1"/>
    <property type="match status" value="1"/>
</dbReference>
<dbReference type="GO" id="GO:0016491">
    <property type="term" value="F:oxidoreductase activity"/>
    <property type="evidence" value="ECO:0007669"/>
    <property type="project" value="UniProtKB-KW"/>
</dbReference>
<dbReference type="InterPro" id="IPR002347">
    <property type="entry name" value="SDR_fam"/>
</dbReference>
<keyword evidence="2" id="KW-0560">Oxidoreductase</keyword>
<sequence length="248" mass="26051">MSERLAGKRALVVGASRGIGKAIARTFANEGADVAMAARSIDVLEDLSNNIAGDSIALQCDLRETEAVNRTVEQAVEEFGGLDVIVNTVGVLTRGKVTDASDEDFEYVVDVNVLGMLRLARAGIPELAETDGTLITISSEAAEKGVPDLPAYCATKGATNTLTKQLAIDYSDDNVRVNAISPGTTKTSMNEEVRQTDPEWEEIRKSGIPLGRLGTPDDMAGAAVFLASDEASYITGEIIAVDGGSTAQ</sequence>
<comment type="caution">
    <text evidence="3">The sequence shown here is derived from an EMBL/GenBank/DDBJ whole genome shotgun (WGS) entry which is preliminary data.</text>
</comment>
<dbReference type="Proteomes" id="UP001321047">
    <property type="component" value="Unassembled WGS sequence"/>
</dbReference>
<proteinExistence type="inferred from homology"/>
<reference evidence="3 4" key="1">
    <citation type="submission" date="2022-09" db="EMBL/GenBank/DDBJ databases">
        <title>Enrichment on poylsaccharides allowed isolation of novel metabolic and taxonomic groups of Haloarchaea.</title>
        <authorList>
            <person name="Sorokin D.Y."/>
            <person name="Elcheninov A.G."/>
            <person name="Khizhniak T.V."/>
            <person name="Kolganova T.V."/>
            <person name="Kublanov I.V."/>
        </authorList>
    </citation>
    <scope>NUCLEOTIDE SEQUENCE [LARGE SCALE GENOMIC DNA]</scope>
    <source>
        <strain evidence="3 4">AArc-curdl1</strain>
    </source>
</reference>
<dbReference type="PRINTS" id="PR00081">
    <property type="entry name" value="GDHRDH"/>
</dbReference>
<dbReference type="FunFam" id="3.40.50.720:FF:000084">
    <property type="entry name" value="Short-chain dehydrogenase reductase"/>
    <property type="match status" value="1"/>
</dbReference>
<dbReference type="RefSeq" id="WP_342807185.1">
    <property type="nucleotide sequence ID" value="NZ_JAOPJZ010000002.1"/>
</dbReference>
<evidence type="ECO:0000313" key="3">
    <source>
        <dbReference type="EMBL" id="MCU4751431.1"/>
    </source>
</evidence>
<keyword evidence="4" id="KW-1185">Reference proteome</keyword>
<dbReference type="SUPFAM" id="SSF51735">
    <property type="entry name" value="NAD(P)-binding Rossmann-fold domains"/>
    <property type="match status" value="1"/>
</dbReference>
<dbReference type="AlphaFoldDB" id="A0AAP2Z6D1"/>
<dbReference type="PROSITE" id="PS00061">
    <property type="entry name" value="ADH_SHORT"/>
    <property type="match status" value="1"/>
</dbReference>
<dbReference type="EMBL" id="JAOPJZ010000002">
    <property type="protein sequence ID" value="MCU4751431.1"/>
    <property type="molecule type" value="Genomic_DNA"/>
</dbReference>
<evidence type="ECO:0000313" key="4">
    <source>
        <dbReference type="Proteomes" id="UP001321047"/>
    </source>
</evidence>
<evidence type="ECO:0000256" key="1">
    <source>
        <dbReference type="ARBA" id="ARBA00006484"/>
    </source>
</evidence>
<protein>
    <submittedName>
        <fullName evidence="3">SDR family oxidoreductase</fullName>
    </submittedName>
</protein>
<dbReference type="InterPro" id="IPR036291">
    <property type="entry name" value="NAD(P)-bd_dom_sf"/>
</dbReference>